<evidence type="ECO:0000256" key="3">
    <source>
        <dbReference type="ARBA" id="ARBA00022801"/>
    </source>
</evidence>
<dbReference type="InterPro" id="IPR041489">
    <property type="entry name" value="PDZ_6"/>
</dbReference>
<evidence type="ECO:0000256" key="4">
    <source>
        <dbReference type="ARBA" id="ARBA00022825"/>
    </source>
</evidence>
<accession>A0A6B9FM80</accession>
<dbReference type="InterPro" id="IPR005151">
    <property type="entry name" value="Tail-specific_protease"/>
</dbReference>
<reference evidence="8 9" key="2">
    <citation type="journal article" date="2013" name="Genome Announc.">
        <title>Draft Genome Sequence of Methylobacterium mesophilicum Strain SR1.6/6, Isolated from Citrus sinensis.</title>
        <authorList>
            <person name="Marinho Almeida D."/>
            <person name="Dini-Andreote F."/>
            <person name="Camargo Neves A.A."/>
            <person name="Juca Ramos R.T."/>
            <person name="Andreote F.D."/>
            <person name="Carneiro A.R."/>
            <person name="Oliveira de Souza Lima A."/>
            <person name="Caracciolo Gomes de Sa P.H."/>
            <person name="Ribeiro Barbosa M.S."/>
            <person name="Araujo W.L."/>
            <person name="Silva A."/>
        </authorList>
    </citation>
    <scope>NUCLEOTIDE SEQUENCE [LARGE SCALE GENOMIC DNA]</scope>
    <source>
        <strain evidence="8 9">SR1.6/6</strain>
    </source>
</reference>
<dbReference type="NCBIfam" id="TIGR00225">
    <property type="entry name" value="prc"/>
    <property type="match status" value="1"/>
</dbReference>
<dbReference type="Gene3D" id="3.30.750.44">
    <property type="match status" value="1"/>
</dbReference>
<dbReference type="AlphaFoldDB" id="A0A6B9FM80"/>
<gene>
    <name evidence="8" type="ORF">MMSR116_09140</name>
</gene>
<evidence type="ECO:0000313" key="8">
    <source>
        <dbReference type="EMBL" id="QGY02028.1"/>
    </source>
</evidence>
<evidence type="ECO:0000256" key="1">
    <source>
        <dbReference type="ARBA" id="ARBA00009179"/>
    </source>
</evidence>
<keyword evidence="3 5" id="KW-0378">Hydrolase</keyword>
<dbReference type="SUPFAM" id="SSF50156">
    <property type="entry name" value="PDZ domain-like"/>
    <property type="match status" value="1"/>
</dbReference>
<dbReference type="Pfam" id="PF03572">
    <property type="entry name" value="Peptidase_S41"/>
    <property type="match status" value="1"/>
</dbReference>
<dbReference type="SUPFAM" id="SSF52096">
    <property type="entry name" value="ClpP/crotonase"/>
    <property type="match status" value="1"/>
</dbReference>
<organism evidence="8 9">
    <name type="scientific">Methylobacterium mesophilicum SR1.6/6</name>
    <dbReference type="NCBI Taxonomy" id="908290"/>
    <lineage>
        <taxon>Bacteria</taxon>
        <taxon>Pseudomonadati</taxon>
        <taxon>Pseudomonadota</taxon>
        <taxon>Alphaproteobacteria</taxon>
        <taxon>Hyphomicrobiales</taxon>
        <taxon>Methylobacteriaceae</taxon>
        <taxon>Methylobacterium</taxon>
    </lineage>
</organism>
<sequence length="454" mass="47138">MPLTATTGEPAHDRRTHGRAFRCLIVGLAGVAGAVVAVLATPASPDAGVGSNRFNELPYRDLLAFGAAFHAIRTRAVDVRGEGQLIDAAIAGLVATLDRHSRYLTAAEFRRLDQQDTGSYSGVGLEVEAGGTVGSTLPDAPAARAGLAPGTVIESIAGAAAENLGPDKVADLLRGEPGSTVHLRVVRPGERAPSEVVLTREWLPLHPVRMRALDTVAYVGLDHFDAFTSGRLLKAVATLKAGIGRDRLSGFVLDLRGNPGGLVVQAVAVAGAFLGRGEIVRLVGRGSGNVERFALDRTGEDRIDGLPLVVLVDRGTASAAEIVAGALQDHRRATVIGTRTYGKGAVQTTYAHRGGRGLRLTTAWVVTPAGHRVEGNGIEPDCVVPKNGTVAGVDGGPSGRRFGSGGSLQDGIVEDGLIDPSRDRQLTAGLRRLQAVDQAGDDGLIQRNDPAAGR</sequence>
<dbReference type="GO" id="GO:0006508">
    <property type="term" value="P:proteolysis"/>
    <property type="evidence" value="ECO:0007669"/>
    <property type="project" value="UniProtKB-KW"/>
</dbReference>
<dbReference type="Gene3D" id="3.90.226.10">
    <property type="entry name" value="2-enoyl-CoA Hydratase, Chain A, domain 1"/>
    <property type="match status" value="1"/>
</dbReference>
<dbReference type="OrthoDB" id="9812068at2"/>
<keyword evidence="6" id="KW-1133">Transmembrane helix</keyword>
<dbReference type="Pfam" id="PF17820">
    <property type="entry name" value="PDZ_6"/>
    <property type="match status" value="1"/>
</dbReference>
<dbReference type="GO" id="GO:0030288">
    <property type="term" value="C:outer membrane-bounded periplasmic space"/>
    <property type="evidence" value="ECO:0007669"/>
    <property type="project" value="TreeGrafter"/>
</dbReference>
<dbReference type="InterPro" id="IPR029045">
    <property type="entry name" value="ClpP/crotonase-like_dom_sf"/>
</dbReference>
<dbReference type="Gene3D" id="2.30.42.10">
    <property type="match status" value="1"/>
</dbReference>
<dbReference type="InterPro" id="IPR001478">
    <property type="entry name" value="PDZ"/>
</dbReference>
<dbReference type="CDD" id="cd06782">
    <property type="entry name" value="cpPDZ_CPP-like"/>
    <property type="match status" value="1"/>
</dbReference>
<protein>
    <submittedName>
        <fullName evidence="8">S41 family peptidase</fullName>
    </submittedName>
</protein>
<dbReference type="InterPro" id="IPR036034">
    <property type="entry name" value="PDZ_sf"/>
</dbReference>
<feature type="transmembrane region" description="Helical" evidence="6">
    <location>
        <begin position="20"/>
        <end position="40"/>
    </location>
</feature>
<evidence type="ECO:0000256" key="2">
    <source>
        <dbReference type="ARBA" id="ARBA00022670"/>
    </source>
</evidence>
<reference evidence="8 9" key="1">
    <citation type="journal article" date="2012" name="Genet. Mol. Biol.">
        <title>Analysis of 16S rRNA and mxaF genes revealing insights into Methylobacterium niche-specific plant association.</title>
        <authorList>
            <person name="Dourado M.N."/>
            <person name="Andreote F.D."/>
            <person name="Dini-Andreote F."/>
            <person name="Conti R."/>
            <person name="Araujo J.M."/>
            <person name="Araujo W.L."/>
        </authorList>
    </citation>
    <scope>NUCLEOTIDE SEQUENCE [LARGE SCALE GENOMIC DNA]</scope>
    <source>
        <strain evidence="8 9">SR1.6/6</strain>
    </source>
</reference>
<evidence type="ECO:0000259" key="7">
    <source>
        <dbReference type="PROSITE" id="PS50106"/>
    </source>
</evidence>
<keyword evidence="6" id="KW-0812">Transmembrane</keyword>
<evidence type="ECO:0000313" key="9">
    <source>
        <dbReference type="Proteomes" id="UP000012488"/>
    </source>
</evidence>
<keyword evidence="6" id="KW-0472">Membrane</keyword>
<dbReference type="EMBL" id="CP043538">
    <property type="protein sequence ID" value="QGY02028.1"/>
    <property type="molecule type" value="Genomic_DNA"/>
</dbReference>
<dbReference type="GO" id="GO:0008236">
    <property type="term" value="F:serine-type peptidase activity"/>
    <property type="evidence" value="ECO:0007669"/>
    <property type="project" value="UniProtKB-KW"/>
</dbReference>
<dbReference type="CDD" id="cd07560">
    <property type="entry name" value="Peptidase_S41_CPP"/>
    <property type="match status" value="1"/>
</dbReference>
<dbReference type="SMART" id="SM00228">
    <property type="entry name" value="PDZ"/>
    <property type="match status" value="1"/>
</dbReference>
<comment type="similarity">
    <text evidence="1 5">Belongs to the peptidase S41A family.</text>
</comment>
<evidence type="ECO:0000256" key="6">
    <source>
        <dbReference type="SAM" id="Phobius"/>
    </source>
</evidence>
<dbReference type="Proteomes" id="UP000012488">
    <property type="component" value="Chromosome"/>
</dbReference>
<name>A0A6B9FM80_9HYPH</name>
<evidence type="ECO:0000256" key="5">
    <source>
        <dbReference type="RuleBase" id="RU004404"/>
    </source>
</evidence>
<dbReference type="PANTHER" id="PTHR32060:SF30">
    <property type="entry name" value="CARBOXY-TERMINAL PROCESSING PROTEASE CTPA"/>
    <property type="match status" value="1"/>
</dbReference>
<dbReference type="GO" id="GO:0004175">
    <property type="term" value="F:endopeptidase activity"/>
    <property type="evidence" value="ECO:0007669"/>
    <property type="project" value="TreeGrafter"/>
</dbReference>
<proteinExistence type="inferred from homology"/>
<keyword evidence="2 5" id="KW-0645">Protease</keyword>
<dbReference type="GO" id="GO:0007165">
    <property type="term" value="P:signal transduction"/>
    <property type="evidence" value="ECO:0007669"/>
    <property type="project" value="TreeGrafter"/>
</dbReference>
<feature type="domain" description="PDZ" evidence="7">
    <location>
        <begin position="109"/>
        <end position="174"/>
    </location>
</feature>
<keyword evidence="4 5" id="KW-0720">Serine protease</keyword>
<dbReference type="KEGG" id="mmes:MMSR116_09140"/>
<dbReference type="SMART" id="SM00245">
    <property type="entry name" value="TSPc"/>
    <property type="match status" value="1"/>
</dbReference>
<dbReference type="PROSITE" id="PS50106">
    <property type="entry name" value="PDZ"/>
    <property type="match status" value="1"/>
</dbReference>
<dbReference type="PANTHER" id="PTHR32060">
    <property type="entry name" value="TAIL-SPECIFIC PROTEASE"/>
    <property type="match status" value="1"/>
</dbReference>
<dbReference type="InterPro" id="IPR004447">
    <property type="entry name" value="Peptidase_S41A"/>
</dbReference>